<reference evidence="3 4" key="1">
    <citation type="submission" date="2019-12" db="EMBL/GenBank/DDBJ databases">
        <authorList>
            <person name="Shi Y."/>
        </authorList>
    </citation>
    <scope>NUCLEOTIDE SEQUENCE [LARGE SCALE GENOMIC DNA]</scope>
    <source>
        <strain evidence="3 4">JCM 17929</strain>
    </source>
</reference>
<keyword evidence="4" id="KW-1185">Reference proteome</keyword>
<dbReference type="InterPro" id="IPR000073">
    <property type="entry name" value="AB_hydrolase_1"/>
</dbReference>
<protein>
    <submittedName>
        <fullName evidence="3">Alpha/beta fold hydrolase</fullName>
    </submittedName>
</protein>
<feature type="domain" description="AB hydrolase-1" evidence="2">
    <location>
        <begin position="57"/>
        <end position="303"/>
    </location>
</feature>
<feature type="compositionally biased region" description="Basic and acidic residues" evidence="1">
    <location>
        <begin position="1"/>
        <end position="11"/>
    </location>
</feature>
<dbReference type="Proteomes" id="UP000436989">
    <property type="component" value="Unassembled WGS sequence"/>
</dbReference>
<feature type="region of interest" description="Disordered" evidence="1">
    <location>
        <begin position="1"/>
        <end position="28"/>
    </location>
</feature>
<dbReference type="Gene3D" id="3.40.50.1820">
    <property type="entry name" value="alpha/beta hydrolase"/>
    <property type="match status" value="1"/>
</dbReference>
<accession>A0A6N8GNW9</accession>
<dbReference type="PRINTS" id="PR00412">
    <property type="entry name" value="EPOXHYDRLASE"/>
</dbReference>
<evidence type="ECO:0000313" key="4">
    <source>
        <dbReference type="Proteomes" id="UP000436989"/>
    </source>
</evidence>
<dbReference type="GO" id="GO:0016787">
    <property type="term" value="F:hydrolase activity"/>
    <property type="evidence" value="ECO:0007669"/>
    <property type="project" value="UniProtKB-KW"/>
</dbReference>
<evidence type="ECO:0000259" key="2">
    <source>
        <dbReference type="Pfam" id="PF00561"/>
    </source>
</evidence>
<dbReference type="PANTHER" id="PTHR43798">
    <property type="entry name" value="MONOACYLGLYCEROL LIPASE"/>
    <property type="match status" value="1"/>
</dbReference>
<dbReference type="AlphaFoldDB" id="A0A6N8GNW9"/>
<evidence type="ECO:0000256" key="1">
    <source>
        <dbReference type="SAM" id="MobiDB-lite"/>
    </source>
</evidence>
<dbReference type="Pfam" id="PF00561">
    <property type="entry name" value="Abhydrolase_1"/>
    <property type="match status" value="1"/>
</dbReference>
<dbReference type="SUPFAM" id="SSF53474">
    <property type="entry name" value="alpha/beta-Hydrolases"/>
    <property type="match status" value="1"/>
</dbReference>
<dbReference type="EMBL" id="WOGU01000021">
    <property type="protein sequence ID" value="MUN64826.1"/>
    <property type="molecule type" value="Genomic_DNA"/>
</dbReference>
<dbReference type="InterPro" id="IPR029058">
    <property type="entry name" value="AB_hydrolase_fold"/>
</dbReference>
<organism evidence="3 4">
    <name type="scientific">Kocuria sediminis</name>
    <dbReference type="NCBI Taxonomy" id="1038857"/>
    <lineage>
        <taxon>Bacteria</taxon>
        <taxon>Bacillati</taxon>
        <taxon>Actinomycetota</taxon>
        <taxon>Actinomycetes</taxon>
        <taxon>Micrococcales</taxon>
        <taxon>Micrococcaceae</taxon>
        <taxon>Kocuria</taxon>
    </lineage>
</organism>
<sequence length="325" mass="35479">MCAAARRDNPRGRAVRARPGPAVPIRPPGGTVLADFAPQDVPVPDGVVHARTGGDGPPVLLLHGFPQTHAMWHALAPVLAEEFTVVAADLRGYGRSWTESEDFTFRAMAADQVRLMRALGHDRFHVVGHDRGARTAHRMAFDAPESVLSVALLDILPTLEVWRSMDAWLVQKYYHWAFLAQGGGLPQTLIGHDPVYFVRATLQGLSGTEVGFHPAALAAYEEAARDPSVVDAWCRDYRAAAGPDVEIDRADEDARLEIPALVLWGARGRVGAREDPLELWRRHFPGATGRAVDAGHFLAEERPEEVTAAVLAHLRAARSPLRRPA</sequence>
<dbReference type="InterPro" id="IPR050266">
    <property type="entry name" value="AB_hydrolase_sf"/>
</dbReference>
<dbReference type="InterPro" id="IPR000639">
    <property type="entry name" value="Epox_hydrolase-like"/>
</dbReference>
<keyword evidence="3" id="KW-0378">Hydrolase</keyword>
<evidence type="ECO:0000313" key="3">
    <source>
        <dbReference type="EMBL" id="MUN64826.1"/>
    </source>
</evidence>
<comment type="caution">
    <text evidence="3">The sequence shown here is derived from an EMBL/GenBank/DDBJ whole genome shotgun (WGS) entry which is preliminary data.</text>
</comment>
<name>A0A6N8GNW9_9MICC</name>
<gene>
    <name evidence="3" type="ORF">GMA12_17060</name>
</gene>
<proteinExistence type="predicted"/>